<dbReference type="RefSeq" id="WP_268047870.1">
    <property type="nucleotide sequence ID" value="NZ_JAPQES010000001.1"/>
</dbReference>
<dbReference type="Pfam" id="PF00990">
    <property type="entry name" value="GGDEF"/>
    <property type="match status" value="1"/>
</dbReference>
<feature type="domain" description="GGDEF" evidence="2">
    <location>
        <begin position="434"/>
        <end position="567"/>
    </location>
</feature>
<keyword evidence="4" id="KW-1185">Reference proteome</keyword>
<keyword evidence="1" id="KW-1133">Transmembrane helix</keyword>
<dbReference type="InterPro" id="IPR052163">
    <property type="entry name" value="DGC-Regulatory_Protein"/>
</dbReference>
<dbReference type="PANTHER" id="PTHR46663">
    <property type="entry name" value="DIGUANYLATE CYCLASE DGCT-RELATED"/>
    <property type="match status" value="1"/>
</dbReference>
<dbReference type="Gene3D" id="3.40.50.2300">
    <property type="match status" value="2"/>
</dbReference>
<proteinExistence type="predicted"/>
<accession>A0ABT4CKB4</accession>
<sequence>MKKKFNLNNLGYIFCLIFLILLFNKSTSLAQTSPQKQVLILNSYNRGFKYSDDIALGIQVTLNKSAQIPNIMIEYMDTKRYCGQDYFKQLYNLYNFKYGNKKFDVIIVVDKPAVDFLLKYSENLFPNVPVVFSGVNTLNDSILMKKGMFTGILENIVIKDIVNAALNINPNLKQVNVLVDNMNSSNIYKKLIDELKPYYKDKIIFNFIQSSTITKFVKEVENLSKDNIVLLTPIFMDNYNNNVAKSNGIDYICKKSPVPVYSAWSCYLSHGIFGGKILHQYFYGCNIAKIALRILNGENVLDIPIVKEYNSQYIFDYSQLKKFNIDTTKLPKGSKILNPPSNSYSIPKKLLIKISFVIILIELLIILILFFNIHKRKKAESMMLKHKKHIEKLNKKEFEITKLAFEDALTNIPNRRSIHKNLRLLIHEAKNKNIKFGIMFIDIDKFKFINDTLGHDIGDELLIEFSERLKASIKTNDIVARLGGDEFMIILDNITSYSEIKSCANRILESMKKPFFLNEDEFNITCSVGISIYPEHGIDIKTLIKNADTALYKAKNNGRNNFQLFDS</sequence>
<dbReference type="Proteomes" id="UP001079657">
    <property type="component" value="Unassembled WGS sequence"/>
</dbReference>
<organism evidence="3 4">
    <name type="scientific">Clostridium ganghwense</name>
    <dbReference type="NCBI Taxonomy" id="312089"/>
    <lineage>
        <taxon>Bacteria</taxon>
        <taxon>Bacillati</taxon>
        <taxon>Bacillota</taxon>
        <taxon>Clostridia</taxon>
        <taxon>Eubacteriales</taxon>
        <taxon>Clostridiaceae</taxon>
        <taxon>Clostridium</taxon>
    </lineage>
</organism>
<dbReference type="EMBL" id="JAPQES010000001">
    <property type="protein sequence ID" value="MCY6369492.1"/>
    <property type="molecule type" value="Genomic_DNA"/>
</dbReference>
<evidence type="ECO:0000256" key="1">
    <source>
        <dbReference type="SAM" id="Phobius"/>
    </source>
</evidence>
<dbReference type="InterPro" id="IPR043128">
    <property type="entry name" value="Rev_trsase/Diguanyl_cyclase"/>
</dbReference>
<dbReference type="Gene3D" id="3.30.70.270">
    <property type="match status" value="1"/>
</dbReference>
<evidence type="ECO:0000259" key="2">
    <source>
        <dbReference type="PROSITE" id="PS50887"/>
    </source>
</evidence>
<dbReference type="PANTHER" id="PTHR46663:SF2">
    <property type="entry name" value="GGDEF DOMAIN-CONTAINING PROTEIN"/>
    <property type="match status" value="1"/>
</dbReference>
<evidence type="ECO:0000313" key="3">
    <source>
        <dbReference type="EMBL" id="MCY6369492.1"/>
    </source>
</evidence>
<reference evidence="3" key="1">
    <citation type="submission" date="2022-12" db="EMBL/GenBank/DDBJ databases">
        <authorList>
            <person name="Wang J."/>
        </authorList>
    </citation>
    <scope>NUCLEOTIDE SEQUENCE</scope>
    <source>
        <strain evidence="3">HY-42-06</strain>
    </source>
</reference>
<dbReference type="CDD" id="cd01949">
    <property type="entry name" value="GGDEF"/>
    <property type="match status" value="1"/>
</dbReference>
<dbReference type="InterPro" id="IPR007487">
    <property type="entry name" value="ABC_transpt-TYRBP-like"/>
</dbReference>
<dbReference type="InterPro" id="IPR029787">
    <property type="entry name" value="Nucleotide_cyclase"/>
</dbReference>
<dbReference type="NCBIfam" id="TIGR00254">
    <property type="entry name" value="GGDEF"/>
    <property type="match status" value="1"/>
</dbReference>
<dbReference type="InterPro" id="IPR000160">
    <property type="entry name" value="GGDEF_dom"/>
</dbReference>
<keyword evidence="1" id="KW-0812">Transmembrane</keyword>
<gene>
    <name evidence="3" type="ORF">OXH55_02375</name>
</gene>
<feature type="transmembrane region" description="Helical" evidence="1">
    <location>
        <begin position="350"/>
        <end position="373"/>
    </location>
</feature>
<dbReference type="SMART" id="SM00267">
    <property type="entry name" value="GGDEF"/>
    <property type="match status" value="1"/>
</dbReference>
<dbReference type="Pfam" id="PF04392">
    <property type="entry name" value="ABC_sub_bind"/>
    <property type="match status" value="1"/>
</dbReference>
<comment type="caution">
    <text evidence="3">The sequence shown here is derived from an EMBL/GenBank/DDBJ whole genome shotgun (WGS) entry which is preliminary data.</text>
</comment>
<name>A0ABT4CKB4_9CLOT</name>
<dbReference type="PROSITE" id="PS50887">
    <property type="entry name" value="GGDEF"/>
    <property type="match status" value="1"/>
</dbReference>
<evidence type="ECO:0000313" key="4">
    <source>
        <dbReference type="Proteomes" id="UP001079657"/>
    </source>
</evidence>
<keyword evidence="1" id="KW-0472">Membrane</keyword>
<protein>
    <submittedName>
        <fullName evidence="3">ABC transporter substrate binding protein</fullName>
    </submittedName>
</protein>
<dbReference type="SUPFAM" id="SSF55073">
    <property type="entry name" value="Nucleotide cyclase"/>
    <property type="match status" value="1"/>
</dbReference>